<dbReference type="AlphaFoldDB" id="A0A9P8PX50"/>
<reference evidence="1" key="1">
    <citation type="journal article" date="2021" name="Open Biol.">
        <title>Shared evolutionary footprints suggest mitochondrial oxidative damage underlies multiple complex I losses in fungi.</title>
        <authorList>
            <person name="Schikora-Tamarit M.A."/>
            <person name="Marcet-Houben M."/>
            <person name="Nosek J."/>
            <person name="Gabaldon T."/>
        </authorList>
    </citation>
    <scope>NUCLEOTIDE SEQUENCE</scope>
    <source>
        <strain evidence="1">CBS2887</strain>
    </source>
</reference>
<sequence length="129" mass="14253">MAGNISKGLGLQVTALTSLKSLLYTNLPEAYQILIPLSTLNLGEDGVSWRWRQSLDKVTTGIEERCLSWHETIDDTEFSGRWRPSDIVDWTFLIQGDSGVVRASNTQEIQVVFTVVRLIGAIDISGSQG</sequence>
<name>A0A9P8PX50_WICPI</name>
<organism evidence="1 2">
    <name type="scientific">Wickerhamomyces pijperi</name>
    <name type="common">Yeast</name>
    <name type="synonym">Pichia pijperi</name>
    <dbReference type="NCBI Taxonomy" id="599730"/>
    <lineage>
        <taxon>Eukaryota</taxon>
        <taxon>Fungi</taxon>
        <taxon>Dikarya</taxon>
        <taxon>Ascomycota</taxon>
        <taxon>Saccharomycotina</taxon>
        <taxon>Saccharomycetes</taxon>
        <taxon>Phaffomycetales</taxon>
        <taxon>Wickerhamomycetaceae</taxon>
        <taxon>Wickerhamomyces</taxon>
    </lineage>
</organism>
<evidence type="ECO:0000313" key="2">
    <source>
        <dbReference type="Proteomes" id="UP000774326"/>
    </source>
</evidence>
<gene>
    <name evidence="1" type="ORF">WICPIJ_008679</name>
</gene>
<dbReference type="EMBL" id="JAEUBG010005007">
    <property type="protein sequence ID" value="KAH3679210.1"/>
    <property type="molecule type" value="Genomic_DNA"/>
</dbReference>
<evidence type="ECO:0000313" key="1">
    <source>
        <dbReference type="EMBL" id="KAH3679210.1"/>
    </source>
</evidence>
<reference evidence="1" key="2">
    <citation type="submission" date="2021-01" db="EMBL/GenBank/DDBJ databases">
        <authorList>
            <person name="Schikora-Tamarit M.A."/>
        </authorList>
    </citation>
    <scope>NUCLEOTIDE SEQUENCE</scope>
    <source>
        <strain evidence="1">CBS2887</strain>
    </source>
</reference>
<keyword evidence="2" id="KW-1185">Reference proteome</keyword>
<protein>
    <submittedName>
        <fullName evidence="1">Uncharacterized protein</fullName>
    </submittedName>
</protein>
<proteinExistence type="predicted"/>
<accession>A0A9P8PX50</accession>
<dbReference type="Proteomes" id="UP000774326">
    <property type="component" value="Unassembled WGS sequence"/>
</dbReference>
<comment type="caution">
    <text evidence="1">The sequence shown here is derived from an EMBL/GenBank/DDBJ whole genome shotgun (WGS) entry which is preliminary data.</text>
</comment>